<dbReference type="GO" id="GO:0016787">
    <property type="term" value="F:hydrolase activity"/>
    <property type="evidence" value="ECO:0007669"/>
    <property type="project" value="UniProtKB-KW"/>
</dbReference>
<evidence type="ECO:0000256" key="13">
    <source>
        <dbReference type="ARBA" id="ARBA00023268"/>
    </source>
</evidence>
<dbReference type="Proteomes" id="UP000887116">
    <property type="component" value="Unassembled WGS sequence"/>
</dbReference>
<feature type="compositionally biased region" description="Basic residues" evidence="16">
    <location>
        <begin position="314"/>
        <end position="333"/>
    </location>
</feature>
<comment type="cofactor">
    <cofactor evidence="1">
        <name>Mn(2+)</name>
        <dbReference type="ChEBI" id="CHEBI:29035"/>
    </cofactor>
</comment>
<evidence type="ECO:0000256" key="2">
    <source>
        <dbReference type="ARBA" id="ARBA00008545"/>
    </source>
</evidence>
<accession>A0A8X6LS10</accession>
<keyword evidence="12" id="KW-0238">DNA-binding</keyword>
<dbReference type="SUPFAM" id="SSF52540">
    <property type="entry name" value="P-loop containing nucleoside triphosphate hydrolases"/>
    <property type="match status" value="1"/>
</dbReference>
<dbReference type="GO" id="GO:0003677">
    <property type="term" value="F:DNA binding"/>
    <property type="evidence" value="ECO:0007669"/>
    <property type="project" value="UniProtKB-KW"/>
</dbReference>
<evidence type="ECO:0000256" key="11">
    <source>
        <dbReference type="ARBA" id="ARBA00023124"/>
    </source>
</evidence>
<dbReference type="GO" id="GO:0006260">
    <property type="term" value="P:DNA replication"/>
    <property type="evidence" value="ECO:0007669"/>
    <property type="project" value="UniProtKB-KW"/>
</dbReference>
<protein>
    <recommendedName>
        <fullName evidence="14">ATP-dependent helicase Rep</fullName>
    </recommendedName>
    <alternativeName>
        <fullName evidence="15">RepP</fullName>
    </alternativeName>
</protein>
<keyword evidence="6" id="KW-0540">Nuclease</keyword>
<comment type="caution">
    <text evidence="18">The sequence shown here is derived from an EMBL/GenBank/DDBJ whole genome shotgun (WGS) entry which is preliminary data.</text>
</comment>
<dbReference type="GO" id="GO:0004519">
    <property type="term" value="F:endonuclease activity"/>
    <property type="evidence" value="ECO:0007669"/>
    <property type="project" value="UniProtKB-KW"/>
</dbReference>
<dbReference type="Pfam" id="PF02407">
    <property type="entry name" value="Viral_Rep"/>
    <property type="match status" value="1"/>
</dbReference>
<gene>
    <name evidence="18" type="primary">Rep</name>
    <name evidence="18" type="ORF">TNCT_535221</name>
</gene>
<feature type="region of interest" description="Disordered" evidence="16">
    <location>
        <begin position="296"/>
        <end position="333"/>
    </location>
</feature>
<evidence type="ECO:0000256" key="8">
    <source>
        <dbReference type="ARBA" id="ARBA00022741"/>
    </source>
</evidence>
<evidence type="ECO:0000313" key="18">
    <source>
        <dbReference type="EMBL" id="GFR18562.1"/>
    </source>
</evidence>
<organism evidence="18 19">
    <name type="scientific">Trichonephila clavata</name>
    <name type="common">Joro spider</name>
    <name type="synonym">Nephila clavata</name>
    <dbReference type="NCBI Taxonomy" id="2740835"/>
    <lineage>
        <taxon>Eukaryota</taxon>
        <taxon>Metazoa</taxon>
        <taxon>Ecdysozoa</taxon>
        <taxon>Arthropoda</taxon>
        <taxon>Chelicerata</taxon>
        <taxon>Arachnida</taxon>
        <taxon>Araneae</taxon>
        <taxon>Araneomorphae</taxon>
        <taxon>Entelegynae</taxon>
        <taxon>Araneoidea</taxon>
        <taxon>Nephilidae</taxon>
        <taxon>Trichonephila</taxon>
    </lineage>
</organism>
<keyword evidence="9" id="KW-0255">Endonuclease</keyword>
<dbReference type="Pfam" id="PF00910">
    <property type="entry name" value="RNA_helicase"/>
    <property type="match status" value="1"/>
</dbReference>
<evidence type="ECO:0000256" key="12">
    <source>
        <dbReference type="ARBA" id="ARBA00023125"/>
    </source>
</evidence>
<keyword evidence="19" id="KW-1185">Reference proteome</keyword>
<keyword evidence="8" id="KW-0547">Nucleotide-binding</keyword>
<dbReference type="OrthoDB" id="6433169at2759"/>
<keyword evidence="10" id="KW-0378">Hydrolase</keyword>
<dbReference type="GO" id="GO:0046872">
    <property type="term" value="F:metal ion binding"/>
    <property type="evidence" value="ECO:0007669"/>
    <property type="project" value="UniProtKB-KW"/>
</dbReference>
<dbReference type="GO" id="GO:0003723">
    <property type="term" value="F:RNA binding"/>
    <property type="evidence" value="ECO:0007669"/>
    <property type="project" value="InterPro"/>
</dbReference>
<keyword evidence="5" id="KW-0235">DNA replication</keyword>
<dbReference type="InterPro" id="IPR049912">
    <property type="entry name" value="CRESS_DNA_REP"/>
</dbReference>
<evidence type="ECO:0000256" key="5">
    <source>
        <dbReference type="ARBA" id="ARBA00022705"/>
    </source>
</evidence>
<keyword evidence="4" id="KW-0548">Nucleotidyltransferase</keyword>
<dbReference type="AlphaFoldDB" id="A0A8X6LS10"/>
<evidence type="ECO:0000256" key="10">
    <source>
        <dbReference type="ARBA" id="ARBA00022801"/>
    </source>
</evidence>
<dbReference type="GO" id="GO:0000166">
    <property type="term" value="F:nucleotide binding"/>
    <property type="evidence" value="ECO:0007669"/>
    <property type="project" value="UniProtKB-KW"/>
</dbReference>
<dbReference type="PROSITE" id="PS52020">
    <property type="entry name" value="CRESS_DNA_REP"/>
    <property type="match status" value="1"/>
</dbReference>
<dbReference type="Gene3D" id="3.40.50.300">
    <property type="entry name" value="P-loop containing nucleotide triphosphate hydrolases"/>
    <property type="match status" value="1"/>
</dbReference>
<reference evidence="18" key="1">
    <citation type="submission" date="2020-07" db="EMBL/GenBank/DDBJ databases">
        <title>Multicomponent nature underlies the extraordinary mechanical properties of spider dragline silk.</title>
        <authorList>
            <person name="Kono N."/>
            <person name="Nakamura H."/>
            <person name="Mori M."/>
            <person name="Yoshida Y."/>
            <person name="Ohtoshi R."/>
            <person name="Malay A.D."/>
            <person name="Moran D.A.P."/>
            <person name="Tomita M."/>
            <person name="Numata K."/>
            <person name="Arakawa K."/>
        </authorList>
    </citation>
    <scope>NUCLEOTIDE SEQUENCE</scope>
</reference>
<evidence type="ECO:0000256" key="6">
    <source>
        <dbReference type="ARBA" id="ARBA00022722"/>
    </source>
</evidence>
<proteinExistence type="inferred from homology"/>
<keyword evidence="3" id="KW-0808">Transferase</keyword>
<dbReference type="InterPro" id="IPR000605">
    <property type="entry name" value="Helicase_SF3_ssDNA/RNA_vir"/>
</dbReference>
<evidence type="ECO:0000256" key="1">
    <source>
        <dbReference type="ARBA" id="ARBA00001936"/>
    </source>
</evidence>
<keyword evidence="13" id="KW-0511">Multifunctional enzyme</keyword>
<keyword evidence="7" id="KW-0479">Metal-binding</keyword>
<evidence type="ECO:0000259" key="17">
    <source>
        <dbReference type="PROSITE" id="PS52020"/>
    </source>
</evidence>
<evidence type="ECO:0000256" key="9">
    <source>
        <dbReference type="ARBA" id="ARBA00022759"/>
    </source>
</evidence>
<dbReference type="InterPro" id="IPR027417">
    <property type="entry name" value="P-loop_NTPase"/>
</dbReference>
<evidence type="ECO:0000256" key="7">
    <source>
        <dbReference type="ARBA" id="ARBA00022723"/>
    </source>
</evidence>
<comment type="similarity">
    <text evidence="2">Belongs to the nanoviruses/circoviruses replication-associated protein family.</text>
</comment>
<dbReference type="Gene3D" id="3.40.1310.20">
    <property type="match status" value="1"/>
</dbReference>
<evidence type="ECO:0000256" key="16">
    <source>
        <dbReference type="SAM" id="MobiDB-lite"/>
    </source>
</evidence>
<dbReference type="GO" id="GO:0003724">
    <property type="term" value="F:RNA helicase activity"/>
    <property type="evidence" value="ECO:0007669"/>
    <property type="project" value="InterPro"/>
</dbReference>
<evidence type="ECO:0000313" key="19">
    <source>
        <dbReference type="Proteomes" id="UP000887116"/>
    </source>
</evidence>
<evidence type="ECO:0000256" key="4">
    <source>
        <dbReference type="ARBA" id="ARBA00022695"/>
    </source>
</evidence>
<sequence length="333" mass="38744">MSRCHGWCFTEFDTEREPVFDESVHEYLIFGREIAPDTGRSHFQGYIWFKERKRFAGVKKALGNCHIEPAKGTPEQNKKYCSKDGDFKEYGRLPSIKRGGGAFKDVLVAAERGEISKIKEEYPGLYIRYKTNILSSIAFRTDELENSCGVWICGPPRCGKDASVRKLGNVYVKSLNKWWDGYKNEKYVLISDVEPDHGKWLGYFLKIWSDRYAFNAEIKGSSMLIRPLKIFVTSNFKMCEVFQGEILSALETRFNVYDEFENTFTERKRALLKLDIYDKLLLHEDVSLEKEVVPSVAEKENISSSEEFEEEKNSKKKKRLSKDSVKKRRGLHW</sequence>
<dbReference type="EMBL" id="BMAO01027629">
    <property type="protein sequence ID" value="GFR18562.1"/>
    <property type="molecule type" value="Genomic_DNA"/>
</dbReference>
<evidence type="ECO:0000256" key="15">
    <source>
        <dbReference type="ARBA" id="ARBA00032243"/>
    </source>
</evidence>
<evidence type="ECO:0000256" key="14">
    <source>
        <dbReference type="ARBA" id="ARBA00030754"/>
    </source>
</evidence>
<feature type="domain" description="CRESS-DNA virus Rep endonuclease" evidence="17">
    <location>
        <begin position="1"/>
        <end position="93"/>
    </location>
</feature>
<dbReference type="GO" id="GO:0016779">
    <property type="term" value="F:nucleotidyltransferase activity"/>
    <property type="evidence" value="ECO:0007669"/>
    <property type="project" value="UniProtKB-KW"/>
</dbReference>
<name>A0A8X6LS10_TRICU</name>
<evidence type="ECO:0000256" key="3">
    <source>
        <dbReference type="ARBA" id="ARBA00022679"/>
    </source>
</evidence>
<keyword evidence="11" id="KW-0190">Covalent protein-DNA linkage</keyword>